<reference evidence="6" key="2">
    <citation type="submission" date="2020-11" db="EMBL/GenBank/DDBJ databases">
        <authorList>
            <person name="McCartney M.A."/>
            <person name="Auch B."/>
            <person name="Kono T."/>
            <person name="Mallez S."/>
            <person name="Becker A."/>
            <person name="Gohl D.M."/>
            <person name="Silverstein K.A.T."/>
            <person name="Koren S."/>
            <person name="Bechman K.B."/>
            <person name="Herman A."/>
            <person name="Abrahante J.E."/>
            <person name="Garbe J."/>
        </authorList>
    </citation>
    <scope>NUCLEOTIDE SEQUENCE</scope>
    <source>
        <strain evidence="6">Duluth1</strain>
        <tissue evidence="6">Whole animal</tissue>
    </source>
</reference>
<proteinExistence type="predicted"/>
<evidence type="ECO:0000256" key="4">
    <source>
        <dbReference type="SAM" id="MobiDB-lite"/>
    </source>
</evidence>
<dbReference type="Proteomes" id="UP000828390">
    <property type="component" value="Unassembled WGS sequence"/>
</dbReference>
<keyword evidence="7" id="KW-1185">Reference proteome</keyword>
<evidence type="ECO:0000259" key="5">
    <source>
        <dbReference type="SMART" id="SM01122"/>
    </source>
</evidence>
<keyword evidence="3" id="KW-0597">Phosphoprotein</keyword>
<dbReference type="GO" id="GO:0005634">
    <property type="term" value="C:nucleus"/>
    <property type="evidence" value="ECO:0007669"/>
    <property type="project" value="TreeGrafter"/>
</dbReference>
<evidence type="ECO:0000256" key="2">
    <source>
        <dbReference type="ARBA" id="ARBA00022490"/>
    </source>
</evidence>
<dbReference type="SMART" id="SM01122">
    <property type="entry name" value="DBC1"/>
    <property type="match status" value="1"/>
</dbReference>
<dbReference type="Pfam" id="PF14443">
    <property type="entry name" value="DBC1"/>
    <property type="match status" value="1"/>
</dbReference>
<dbReference type="AlphaFoldDB" id="A0A9D4RBN5"/>
<feature type="compositionally biased region" description="Basic and acidic residues" evidence="4">
    <location>
        <begin position="197"/>
        <end position="242"/>
    </location>
</feature>
<accession>A0A9D4RBN5</accession>
<organism evidence="6 7">
    <name type="scientific">Dreissena polymorpha</name>
    <name type="common">Zebra mussel</name>
    <name type="synonym">Mytilus polymorpha</name>
    <dbReference type="NCBI Taxonomy" id="45954"/>
    <lineage>
        <taxon>Eukaryota</taxon>
        <taxon>Metazoa</taxon>
        <taxon>Spiralia</taxon>
        <taxon>Lophotrochozoa</taxon>
        <taxon>Mollusca</taxon>
        <taxon>Bivalvia</taxon>
        <taxon>Autobranchia</taxon>
        <taxon>Heteroconchia</taxon>
        <taxon>Euheterodonta</taxon>
        <taxon>Imparidentia</taxon>
        <taxon>Neoheterodontei</taxon>
        <taxon>Myida</taxon>
        <taxon>Dreissenoidea</taxon>
        <taxon>Dreissenidae</taxon>
        <taxon>Dreissena</taxon>
    </lineage>
</organism>
<comment type="subcellular location">
    <subcellularLocation>
        <location evidence="1">Cytoplasm</location>
    </subcellularLocation>
</comment>
<evidence type="ECO:0000313" key="7">
    <source>
        <dbReference type="Proteomes" id="UP000828390"/>
    </source>
</evidence>
<feature type="compositionally biased region" description="Low complexity" evidence="4">
    <location>
        <begin position="177"/>
        <end position="190"/>
    </location>
</feature>
<dbReference type="PANTHER" id="PTHR14304:SF11">
    <property type="entry name" value="SAP DOMAIN-CONTAINING PROTEIN"/>
    <property type="match status" value="1"/>
</dbReference>
<dbReference type="InterPro" id="IPR025954">
    <property type="entry name" value="DBC1/CARP1_inactive_NUDIX"/>
</dbReference>
<dbReference type="InterPro" id="IPR025224">
    <property type="entry name" value="CCAR1/CCAR2"/>
</dbReference>
<feature type="region of interest" description="Disordered" evidence="4">
    <location>
        <begin position="177"/>
        <end position="281"/>
    </location>
</feature>
<feature type="compositionally biased region" description="Basic residues" evidence="4">
    <location>
        <begin position="269"/>
        <end position="281"/>
    </location>
</feature>
<evidence type="ECO:0000256" key="3">
    <source>
        <dbReference type="ARBA" id="ARBA00022553"/>
    </source>
</evidence>
<dbReference type="GO" id="GO:0006355">
    <property type="term" value="P:regulation of DNA-templated transcription"/>
    <property type="evidence" value="ECO:0007669"/>
    <property type="project" value="InterPro"/>
</dbReference>
<name>A0A9D4RBN5_DREPO</name>
<dbReference type="InterPro" id="IPR025223">
    <property type="entry name" value="S1-like_RNA-bd_dom"/>
</dbReference>
<feature type="domain" description="DBC1/CARP1 catalytically inactive NUDIX hydrolase" evidence="5">
    <location>
        <begin position="401"/>
        <end position="531"/>
    </location>
</feature>
<gene>
    <name evidence="6" type="ORF">DPMN_025438</name>
</gene>
<protein>
    <recommendedName>
        <fullName evidence="5">DBC1/CARP1 catalytically inactive NUDIX hydrolase domain-containing protein</fullName>
    </recommendedName>
</protein>
<dbReference type="PANTHER" id="PTHR14304">
    <property type="entry name" value="CELL DIVISION CYCLE AND APOPTOSIS REGULATOR PROTEIN"/>
    <property type="match status" value="1"/>
</dbReference>
<evidence type="ECO:0000256" key="1">
    <source>
        <dbReference type="ARBA" id="ARBA00004496"/>
    </source>
</evidence>
<comment type="caution">
    <text evidence="6">The sequence shown here is derived from an EMBL/GenBank/DDBJ whole genome shotgun (WGS) entry which is preliminary data.</text>
</comment>
<dbReference type="GO" id="GO:0005737">
    <property type="term" value="C:cytoplasm"/>
    <property type="evidence" value="ECO:0007669"/>
    <property type="project" value="UniProtKB-SubCell"/>
</dbReference>
<keyword evidence="2" id="KW-0963">Cytoplasm</keyword>
<reference evidence="6" key="1">
    <citation type="journal article" date="2019" name="bioRxiv">
        <title>The Genome of the Zebra Mussel, Dreissena polymorpha: A Resource for Invasive Species Research.</title>
        <authorList>
            <person name="McCartney M.A."/>
            <person name="Auch B."/>
            <person name="Kono T."/>
            <person name="Mallez S."/>
            <person name="Zhang Y."/>
            <person name="Obille A."/>
            <person name="Becker A."/>
            <person name="Abrahante J.E."/>
            <person name="Garbe J."/>
            <person name="Badalamenti J.P."/>
            <person name="Herman A."/>
            <person name="Mangelson H."/>
            <person name="Liachko I."/>
            <person name="Sullivan S."/>
            <person name="Sone E.D."/>
            <person name="Koren S."/>
            <person name="Silverstein K.A.T."/>
            <person name="Beckman K.B."/>
            <person name="Gohl D.M."/>
        </authorList>
    </citation>
    <scope>NUCLEOTIDE SEQUENCE</scope>
    <source>
        <strain evidence="6">Duluth1</strain>
        <tissue evidence="6">Whole animal</tissue>
    </source>
</reference>
<sequence>MAQFGAGKNPPWARTADFTAAAGLTQQMLSQGVGAQAAYNLAAQQNLQTQFQAQQIAAATMQSMQQQAMLPQPGLALPTSLASANLGAISYPTLKPQQLNAQAVQVQQPKQRVFTGCVTKLHDNFGFVDEDVFFQTSCVKGQMPKTGDRVLVEAQFNANMPFKWNATSVKVLNYQTSSGSLPGSKPSPLLETGRGNLRGDRNRSGGRRFDRGDQSRDRIPRRDNNRDKDKKDSVVLKQEDSKVVQATDVVEKRKRSKSPGKRESSVTSRRSRSPGRRRPRVVPRYVVQVPKILLNMKDASVLTLKSRYANMYIPSDFFNAEFPWHEAFPLLRPFQLGKPCTFHVLHKDVDRVGQSPAVLDPPDADHLYSAKVMLIACPSLDELYHKSCSLSQDPESMQENFVHPTRLINFLVGVKGKNEPIAIGGAWSPSLDGANPMEDPKVLIKTAIRTSKALTGINLSSCTKWYRVAEVRYLRAEETHKGKLVPARVETSVIYLPDVWSCEPTHLEWETLQLAYKKQLQKKLAQLDGKEDAQAEHISANLTL</sequence>
<evidence type="ECO:0000313" key="6">
    <source>
        <dbReference type="EMBL" id="KAH3862471.1"/>
    </source>
</evidence>
<dbReference type="Pfam" id="PF14444">
    <property type="entry name" value="S1-like"/>
    <property type="match status" value="1"/>
</dbReference>
<dbReference type="EMBL" id="JAIWYP010000002">
    <property type="protein sequence ID" value="KAH3862471.1"/>
    <property type="molecule type" value="Genomic_DNA"/>
</dbReference>